<keyword evidence="2" id="KW-1185">Reference proteome</keyword>
<proteinExistence type="predicted"/>
<dbReference type="Proteomes" id="UP001160148">
    <property type="component" value="Unassembled WGS sequence"/>
</dbReference>
<organism evidence="1 2">
    <name type="scientific">Macrosiphum euphorbiae</name>
    <name type="common">potato aphid</name>
    <dbReference type="NCBI Taxonomy" id="13131"/>
    <lineage>
        <taxon>Eukaryota</taxon>
        <taxon>Metazoa</taxon>
        <taxon>Ecdysozoa</taxon>
        <taxon>Arthropoda</taxon>
        <taxon>Hexapoda</taxon>
        <taxon>Insecta</taxon>
        <taxon>Pterygota</taxon>
        <taxon>Neoptera</taxon>
        <taxon>Paraneoptera</taxon>
        <taxon>Hemiptera</taxon>
        <taxon>Sternorrhyncha</taxon>
        <taxon>Aphidomorpha</taxon>
        <taxon>Aphidoidea</taxon>
        <taxon>Aphididae</taxon>
        <taxon>Macrosiphini</taxon>
        <taxon>Macrosiphum</taxon>
    </lineage>
</organism>
<comment type="caution">
    <text evidence="1">The sequence shown here is derived from an EMBL/GenBank/DDBJ whole genome shotgun (WGS) entry which is preliminary data.</text>
</comment>
<dbReference type="EMBL" id="CARXXK010000002">
    <property type="protein sequence ID" value="CAI6358452.1"/>
    <property type="molecule type" value="Genomic_DNA"/>
</dbReference>
<sequence length="155" mass="17588">MSKRSQRIVNSSLLKKNKTSKSIALDKPNASHEYKFFKPRQLFKSATSGVDKNNEVILNIQPTQSLLAKQNVSQNNEVILSQMIQPTQSLLAKQNVSPNNEVILSQIIEPNQSLLELQNVFENNEVILSQMIEPNQSLLELQNVSEVSYIVEYFT</sequence>
<reference evidence="1 2" key="1">
    <citation type="submission" date="2023-01" db="EMBL/GenBank/DDBJ databases">
        <authorList>
            <person name="Whitehead M."/>
        </authorList>
    </citation>
    <scope>NUCLEOTIDE SEQUENCE [LARGE SCALE GENOMIC DNA]</scope>
</reference>
<accession>A0AAV0WS94</accession>
<evidence type="ECO:0000313" key="2">
    <source>
        <dbReference type="Proteomes" id="UP001160148"/>
    </source>
</evidence>
<evidence type="ECO:0000313" key="1">
    <source>
        <dbReference type="EMBL" id="CAI6358452.1"/>
    </source>
</evidence>
<name>A0AAV0WS94_9HEMI</name>
<gene>
    <name evidence="1" type="ORF">MEUPH1_LOCUS13963</name>
</gene>
<protein>
    <submittedName>
        <fullName evidence="1">Uncharacterized protein</fullName>
    </submittedName>
</protein>
<dbReference type="AlphaFoldDB" id="A0AAV0WS94"/>